<keyword evidence="2" id="KW-1015">Disulfide bond</keyword>
<dbReference type="Gene3D" id="1.20.140.40">
    <property type="entry name" value="Invertase/pectin methylesterase inhibitor family protein"/>
    <property type="match status" value="1"/>
</dbReference>
<evidence type="ECO:0000313" key="7">
    <source>
        <dbReference type="Proteomes" id="UP000825729"/>
    </source>
</evidence>
<comment type="similarity">
    <text evidence="3">Belongs to the PMEI family.</text>
</comment>
<accession>A0AAV7EV83</accession>
<evidence type="ECO:0000313" key="6">
    <source>
        <dbReference type="EMBL" id="KAG9452549.1"/>
    </source>
</evidence>
<name>A0AAV7EV83_ARIFI</name>
<dbReference type="GO" id="GO:0004857">
    <property type="term" value="F:enzyme inhibitor activity"/>
    <property type="evidence" value="ECO:0007669"/>
    <property type="project" value="InterPro"/>
</dbReference>
<dbReference type="Pfam" id="PF04043">
    <property type="entry name" value="PMEI"/>
    <property type="match status" value="1"/>
</dbReference>
<gene>
    <name evidence="6" type="ORF">H6P81_005453</name>
</gene>
<dbReference type="NCBIfam" id="TIGR01614">
    <property type="entry name" value="PME_inhib"/>
    <property type="match status" value="1"/>
</dbReference>
<sequence length="188" mass="20296">MAAQSLVSALPLVFLVFVSVQTPQVADAHGITYINKICQRAVRSNSNIKVDFCVTTLQAVPESHTTELGGLLKITAGLALQNASRTTDFIKKLDSVACEDLTKEQLNTCLNAYNAAVSALQGTSQAYAANTYDVEAKLGSVQDVAAQCEKAFQNGNNGSLLAEEITNLRQLVTLTQTLHRFVTKHMKH</sequence>
<feature type="chain" id="PRO_5043978330" description="Pectinesterase inhibitor domain-containing protein" evidence="4">
    <location>
        <begin position="29"/>
        <end position="188"/>
    </location>
</feature>
<dbReference type="Proteomes" id="UP000825729">
    <property type="component" value="Unassembled WGS sequence"/>
</dbReference>
<keyword evidence="1 4" id="KW-0732">Signal</keyword>
<evidence type="ECO:0000259" key="5">
    <source>
        <dbReference type="SMART" id="SM00856"/>
    </source>
</evidence>
<dbReference type="InterPro" id="IPR035513">
    <property type="entry name" value="Invertase/methylesterase_inhib"/>
</dbReference>
<keyword evidence="7" id="KW-1185">Reference proteome</keyword>
<evidence type="ECO:0000256" key="1">
    <source>
        <dbReference type="ARBA" id="ARBA00022729"/>
    </source>
</evidence>
<dbReference type="SUPFAM" id="SSF101148">
    <property type="entry name" value="Plant invertase/pectin methylesterase inhibitor"/>
    <property type="match status" value="1"/>
</dbReference>
<protein>
    <recommendedName>
        <fullName evidence="5">Pectinesterase inhibitor domain-containing protein</fullName>
    </recommendedName>
</protein>
<dbReference type="InterPro" id="IPR052421">
    <property type="entry name" value="PCW_Enzyme_Inhibitor"/>
</dbReference>
<reference evidence="6 7" key="1">
    <citation type="submission" date="2021-07" db="EMBL/GenBank/DDBJ databases">
        <title>The Aristolochia fimbriata genome: insights into angiosperm evolution, floral development and chemical biosynthesis.</title>
        <authorList>
            <person name="Jiao Y."/>
        </authorList>
    </citation>
    <scope>NUCLEOTIDE SEQUENCE [LARGE SCALE GENOMIC DNA]</scope>
    <source>
        <strain evidence="6">IBCAS-2021</strain>
        <tissue evidence="6">Leaf</tissue>
    </source>
</reference>
<feature type="signal peptide" evidence="4">
    <location>
        <begin position="1"/>
        <end position="28"/>
    </location>
</feature>
<comment type="caution">
    <text evidence="6">The sequence shown here is derived from an EMBL/GenBank/DDBJ whole genome shotgun (WGS) entry which is preliminary data.</text>
</comment>
<dbReference type="InterPro" id="IPR006501">
    <property type="entry name" value="Pectinesterase_inhib_dom"/>
</dbReference>
<dbReference type="PANTHER" id="PTHR36710:SF4">
    <property type="entry name" value="PLANT INVERTASE_PECTIN METHYLESTERASE INHIBITOR SUPERFAMILY PROTEIN"/>
    <property type="match status" value="1"/>
</dbReference>
<dbReference type="AlphaFoldDB" id="A0AAV7EV83"/>
<feature type="domain" description="Pectinesterase inhibitor" evidence="5">
    <location>
        <begin position="29"/>
        <end position="178"/>
    </location>
</feature>
<organism evidence="6 7">
    <name type="scientific">Aristolochia fimbriata</name>
    <name type="common">White veined hardy Dutchman's pipe vine</name>
    <dbReference type="NCBI Taxonomy" id="158543"/>
    <lineage>
        <taxon>Eukaryota</taxon>
        <taxon>Viridiplantae</taxon>
        <taxon>Streptophyta</taxon>
        <taxon>Embryophyta</taxon>
        <taxon>Tracheophyta</taxon>
        <taxon>Spermatophyta</taxon>
        <taxon>Magnoliopsida</taxon>
        <taxon>Magnoliidae</taxon>
        <taxon>Piperales</taxon>
        <taxon>Aristolochiaceae</taxon>
        <taxon>Aristolochia</taxon>
    </lineage>
</organism>
<dbReference type="PANTHER" id="PTHR36710">
    <property type="entry name" value="PECTINESTERASE INHIBITOR-LIKE"/>
    <property type="match status" value="1"/>
</dbReference>
<evidence type="ECO:0000256" key="2">
    <source>
        <dbReference type="ARBA" id="ARBA00023157"/>
    </source>
</evidence>
<dbReference type="SMART" id="SM00856">
    <property type="entry name" value="PMEI"/>
    <property type="match status" value="1"/>
</dbReference>
<proteinExistence type="inferred from homology"/>
<dbReference type="EMBL" id="JAINDJ010000003">
    <property type="protein sequence ID" value="KAG9452549.1"/>
    <property type="molecule type" value="Genomic_DNA"/>
</dbReference>
<evidence type="ECO:0000256" key="3">
    <source>
        <dbReference type="ARBA" id="ARBA00038471"/>
    </source>
</evidence>
<evidence type="ECO:0000256" key="4">
    <source>
        <dbReference type="SAM" id="SignalP"/>
    </source>
</evidence>